<comment type="catalytic activity">
    <reaction evidence="9">
        <text>Na(+)(in) + diphosphate + H2O = Na(+)(out) + 2 phosphate + H(+)</text>
        <dbReference type="Rhea" id="RHEA:57884"/>
        <dbReference type="ChEBI" id="CHEBI:15377"/>
        <dbReference type="ChEBI" id="CHEBI:15378"/>
        <dbReference type="ChEBI" id="CHEBI:29101"/>
        <dbReference type="ChEBI" id="CHEBI:33019"/>
        <dbReference type="ChEBI" id="CHEBI:43474"/>
        <dbReference type="EC" id="7.2.3.1"/>
    </reaction>
</comment>
<dbReference type="GO" id="GO:0030955">
    <property type="term" value="F:potassium ion binding"/>
    <property type="evidence" value="ECO:0007669"/>
    <property type="project" value="UniProtKB-UniRule"/>
</dbReference>
<dbReference type="Pfam" id="PF03030">
    <property type="entry name" value="H_PPase"/>
    <property type="match status" value="1"/>
</dbReference>
<gene>
    <name evidence="9" type="primary">hppA</name>
    <name evidence="10" type="ordered locus">Tlet_1947</name>
</gene>
<evidence type="ECO:0000256" key="8">
    <source>
        <dbReference type="ARBA" id="ARBA00023136"/>
    </source>
</evidence>
<keyword evidence="10" id="KW-0378">Hydrolase</keyword>
<feature type="transmembrane region" description="Helical" evidence="9">
    <location>
        <begin position="303"/>
        <end position="324"/>
    </location>
</feature>
<proteinExistence type="inferred from homology"/>
<comment type="cofactor">
    <cofactor evidence="9">
        <name>Mg(2+)</name>
        <dbReference type="ChEBI" id="CHEBI:18420"/>
    </cofactor>
</comment>
<dbReference type="NCBIfam" id="TIGR01104">
    <property type="entry name" value="V_PPase"/>
    <property type="match status" value="1"/>
</dbReference>
<feature type="transmembrane region" description="Helical" evidence="9">
    <location>
        <begin position="563"/>
        <end position="582"/>
    </location>
</feature>
<comment type="subunit">
    <text evidence="9">Homodimer.</text>
</comment>
<evidence type="ECO:0000256" key="4">
    <source>
        <dbReference type="ARBA" id="ARBA00022842"/>
    </source>
</evidence>
<dbReference type="EC" id="7.2.3.1" evidence="9"/>
<feature type="transmembrane region" description="Helical" evidence="9">
    <location>
        <begin position="244"/>
        <end position="263"/>
    </location>
</feature>
<feature type="transmembrane region" description="Helical" evidence="9">
    <location>
        <begin position="221"/>
        <end position="238"/>
    </location>
</feature>
<feature type="transmembrane region" description="Helical" evidence="9">
    <location>
        <begin position="539"/>
        <end position="557"/>
    </location>
</feature>
<keyword evidence="3 9" id="KW-0812">Transmembrane</keyword>
<comment type="subcellular location">
    <subcellularLocation>
        <location evidence="9">Cell inner membrane</location>
        <topology evidence="9">Multi-pass membrane protein</topology>
    </subcellularLocation>
    <subcellularLocation>
        <location evidence="1">Endomembrane system</location>
        <topology evidence="1">Multi-pass membrane protein</topology>
    </subcellularLocation>
</comment>
<dbReference type="GO" id="GO:0006814">
    <property type="term" value="P:sodium ion transport"/>
    <property type="evidence" value="ECO:0007669"/>
    <property type="project" value="UniProtKB-UniRule"/>
</dbReference>
<feature type="transmembrane region" description="Helical" evidence="9">
    <location>
        <begin position="6"/>
        <end position="25"/>
    </location>
</feature>
<protein>
    <recommendedName>
        <fullName evidence="9">Putative K(+)-stimulated pyrophosphate-energized sodium pump</fullName>
        <ecNumber evidence="9">7.2.3.1</ecNumber>
    </recommendedName>
    <alternativeName>
        <fullName evidence="9">Membrane-bound sodium-translocating pyrophosphatase</fullName>
    </alternativeName>
    <alternativeName>
        <fullName evidence="9">Pyrophosphate-energized inorganic pyrophosphatase</fullName>
        <shortName evidence="9">Na(+)-PPase</shortName>
    </alternativeName>
</protein>
<dbReference type="PIRSF" id="PIRSF001265">
    <property type="entry name" value="H+-PPase"/>
    <property type="match status" value="1"/>
</dbReference>
<dbReference type="AlphaFoldDB" id="A8F8L7"/>
<dbReference type="GO" id="GO:0004427">
    <property type="term" value="F:inorganic diphosphate phosphatase activity"/>
    <property type="evidence" value="ECO:0007669"/>
    <property type="project" value="UniProtKB-UniRule"/>
</dbReference>
<keyword evidence="9" id="KW-0915">Sodium</keyword>
<feature type="transmembrane region" description="Helical" evidence="9">
    <location>
        <begin position="46"/>
        <end position="70"/>
    </location>
</feature>
<feature type="transmembrane region" description="Helical" evidence="9">
    <location>
        <begin position="471"/>
        <end position="491"/>
    </location>
</feature>
<keyword evidence="2 9" id="KW-0813">Transport</keyword>
<keyword evidence="6 9" id="KW-1133">Transmembrane helix</keyword>
<evidence type="ECO:0000256" key="5">
    <source>
        <dbReference type="ARBA" id="ARBA00022967"/>
    </source>
</evidence>
<feature type="transmembrane region" description="Helical" evidence="9">
    <location>
        <begin position="630"/>
        <end position="647"/>
    </location>
</feature>
<evidence type="ECO:0000313" key="10">
    <source>
        <dbReference type="EMBL" id="ABV34501.1"/>
    </source>
</evidence>
<organism evidence="10 11">
    <name type="scientific">Pseudothermotoga lettingae (strain ATCC BAA-301 / DSM 14385 / NBRC 107922 / TMO)</name>
    <name type="common">Thermotoga lettingae</name>
    <dbReference type="NCBI Taxonomy" id="416591"/>
    <lineage>
        <taxon>Bacteria</taxon>
        <taxon>Thermotogati</taxon>
        <taxon>Thermotogota</taxon>
        <taxon>Thermotogae</taxon>
        <taxon>Thermotogales</taxon>
        <taxon>Thermotogaceae</taxon>
        <taxon>Pseudothermotoga</taxon>
    </lineage>
</organism>
<feature type="site" description="Determinant of potassium dependence" evidence="9">
    <location>
        <position position="434"/>
    </location>
</feature>
<dbReference type="HOGENOM" id="CLU_008743_3_1_0"/>
<feature type="transmembrane region" description="Helical" evidence="9">
    <location>
        <begin position="375"/>
        <end position="396"/>
    </location>
</feature>
<evidence type="ECO:0000313" key="11">
    <source>
        <dbReference type="Proteomes" id="UP000002016"/>
    </source>
</evidence>
<dbReference type="NCBIfam" id="NF001960">
    <property type="entry name" value="PRK00733.3-5"/>
    <property type="match status" value="1"/>
</dbReference>
<comment type="similarity">
    <text evidence="9">Belongs to the H(+)-translocating pyrophosphatase (TC 3.A.10) family. K(+)-stimulated subfamily.</text>
</comment>
<keyword evidence="9" id="KW-0739">Sodium transport</keyword>
<keyword evidence="9" id="KW-1003">Cell membrane</keyword>
<comment type="function">
    <text evidence="9">Sodium pump that utilizes the energy of pyrophosphate hydrolysis as the driving force for Na(+) movement across the membrane.</text>
</comment>
<reference evidence="10 11" key="1">
    <citation type="submission" date="2007-08" db="EMBL/GenBank/DDBJ databases">
        <title>Complete sequence of Thermotoga lettingae TMO.</title>
        <authorList>
            <consortium name="US DOE Joint Genome Institute"/>
            <person name="Copeland A."/>
            <person name="Lucas S."/>
            <person name="Lapidus A."/>
            <person name="Barry K."/>
            <person name="Glavina del Rio T."/>
            <person name="Dalin E."/>
            <person name="Tice H."/>
            <person name="Pitluck S."/>
            <person name="Foster B."/>
            <person name="Bruce D."/>
            <person name="Schmutz J."/>
            <person name="Larimer F."/>
            <person name="Land M."/>
            <person name="Hauser L."/>
            <person name="Kyrpides N."/>
            <person name="Mikhailova N."/>
            <person name="Nelson K."/>
            <person name="Gogarten J.P."/>
            <person name="Noll K."/>
            <person name="Richardson P."/>
        </authorList>
    </citation>
    <scope>NUCLEOTIDE SEQUENCE [LARGE SCALE GENOMIC DNA]</scope>
    <source>
        <strain evidence="11">ATCC BAA-301 / DSM 14385 / NBRC 107922 / TMO</strain>
    </source>
</reference>
<dbReference type="STRING" id="416591.Tlet_1947"/>
<keyword evidence="7 9" id="KW-0406">Ion transport</keyword>
<dbReference type="OrthoDB" id="9808652at2"/>
<feature type="transmembrane region" description="Helical" evidence="9">
    <location>
        <begin position="117"/>
        <end position="143"/>
    </location>
</feature>
<feature type="transmembrane region" description="Helical" evidence="9">
    <location>
        <begin position="275"/>
        <end position="297"/>
    </location>
</feature>
<keyword evidence="9" id="KW-0630">Potassium</keyword>
<keyword evidence="5 9" id="KW-1278">Translocase</keyword>
<dbReference type="NCBIfam" id="NF001957">
    <property type="entry name" value="PRK00733.3-2"/>
    <property type="match status" value="1"/>
</dbReference>
<feature type="transmembrane region" description="Helical" evidence="9">
    <location>
        <begin position="440"/>
        <end position="459"/>
    </location>
</feature>
<sequence>MLALLFGAIVIAVCCVIILIFRILDSSPGNEETIRLSEMIQKGAKSFLFQEYAIFFPIIFVIALLIFIFLNWICAISFIAGAVFSSLAGFFGMIIATKSNARTSWGAIKGLPSALRIAFSGGAVMGISVSTLGLLGIGLIYKLTRNVEYISYYSLGASFVALFARVGGGIYTKAADVGADIVGKTEANLPEDDPRNPAVIADNVGDNVGDVAGMGADLYESYVGSIFSALALATIIDARFTDAIFALVTFGLLSSIASVVITLTAGKKFRDPSSALRFGTILSSVLVAVCMFVYSAVINLYNIFFVVILGIFVGVVVGFVTEFYTSGKKVINLAKSATMGPANSMINGISLGMESTSVVTVLIVLVVLISFRLLGLFGVALSAVGMLSTIGMSLSVDAYGPIADNAGGIAQMAGLDSKVREITDKLDSVGNTTAAMGKGFAITSAALTSLALFSNYANVAHVSTLDIKDPTLFTGAMIGAMLPFLFSALTMKAVGNTADIMVEEIRRQIKEVPGIISGQVQPDYNRCIQIATKGALKRMVFPSLLAVISPVMTYFVLGPSGTAGILIGSTVSGVMLAIFMANSGGAWDNAKKYVEEGHYGGKGSLTHRATVIGDTVGDPLKDTAGPSINILIKLMAITSVVTAIFVGR</sequence>
<dbReference type="GO" id="GO:0000287">
    <property type="term" value="F:magnesium ion binding"/>
    <property type="evidence" value="ECO:0007669"/>
    <property type="project" value="UniProtKB-UniRule"/>
</dbReference>
<feature type="transmembrane region" description="Helical" evidence="9">
    <location>
        <begin position="345"/>
        <end position="369"/>
    </location>
</feature>
<evidence type="ECO:0000256" key="3">
    <source>
        <dbReference type="ARBA" id="ARBA00022692"/>
    </source>
</evidence>
<evidence type="ECO:0000256" key="9">
    <source>
        <dbReference type="HAMAP-Rule" id="MF_01129"/>
    </source>
</evidence>
<dbReference type="GO" id="GO:0009678">
    <property type="term" value="F:diphosphate hydrolysis-driven proton transmembrane transporter activity"/>
    <property type="evidence" value="ECO:0007669"/>
    <property type="project" value="UniProtKB-UniRule"/>
</dbReference>
<dbReference type="Proteomes" id="UP000002016">
    <property type="component" value="Chromosome"/>
</dbReference>
<feature type="transmembrane region" description="Helical" evidence="9">
    <location>
        <begin position="149"/>
        <end position="166"/>
    </location>
</feature>
<keyword evidence="4 9" id="KW-0460">Magnesium</keyword>
<feature type="transmembrane region" description="Helical" evidence="9">
    <location>
        <begin position="76"/>
        <end position="96"/>
    </location>
</feature>
<evidence type="ECO:0000256" key="2">
    <source>
        <dbReference type="ARBA" id="ARBA00022448"/>
    </source>
</evidence>
<dbReference type="GO" id="GO:0005886">
    <property type="term" value="C:plasma membrane"/>
    <property type="evidence" value="ECO:0007669"/>
    <property type="project" value="UniProtKB-SubCell"/>
</dbReference>
<comment type="activity regulation">
    <text evidence="9">Requires K(+) for maximal activity.</text>
</comment>
<keyword evidence="9" id="KW-0997">Cell inner membrane</keyword>
<comment type="caution">
    <text evidence="9">Lacks conserved residue(s) required for the propagation of feature annotation.</text>
</comment>
<dbReference type="HAMAP" id="MF_01129">
    <property type="entry name" value="PPase_energized_pump"/>
    <property type="match status" value="1"/>
</dbReference>
<reference evidence="10 11" key="2">
    <citation type="journal article" date="2009" name="Proc. Natl. Acad. Sci. U.S.A.">
        <title>On the chimeric nature, thermophilic origin, and phylogenetic placement of the Thermotogales.</title>
        <authorList>
            <person name="Zhaxybayeva O."/>
            <person name="Swithers K.S."/>
            <person name="Lapierre P."/>
            <person name="Fournier G.P."/>
            <person name="Bickhart D.M."/>
            <person name="DeBoy R.T."/>
            <person name="Nelson K.E."/>
            <person name="Nesbo C.L."/>
            <person name="Doolittle W.F."/>
            <person name="Gogarten J.P."/>
            <person name="Noll K.M."/>
        </authorList>
    </citation>
    <scope>NUCLEOTIDE SEQUENCE [LARGE SCALE GENOMIC DNA]</scope>
    <source>
        <strain evidence="11">ATCC BAA-301 / DSM 14385 / NBRC 107922 / TMO</strain>
    </source>
</reference>
<evidence type="ECO:0000256" key="7">
    <source>
        <dbReference type="ARBA" id="ARBA00023065"/>
    </source>
</evidence>
<dbReference type="eggNOG" id="COG3808">
    <property type="taxonomic scope" value="Bacteria"/>
</dbReference>
<evidence type="ECO:0000256" key="1">
    <source>
        <dbReference type="ARBA" id="ARBA00004127"/>
    </source>
</evidence>
<dbReference type="InterPro" id="IPR004131">
    <property type="entry name" value="PPase-energised_H-pump"/>
</dbReference>
<dbReference type="GO" id="GO:0012505">
    <property type="term" value="C:endomembrane system"/>
    <property type="evidence" value="ECO:0007669"/>
    <property type="project" value="UniProtKB-SubCell"/>
</dbReference>
<dbReference type="KEGG" id="tle:Tlet_1947"/>
<keyword evidence="11" id="KW-1185">Reference proteome</keyword>
<name>A8F8L7_PSELT</name>
<dbReference type="EMBL" id="CP000812">
    <property type="protein sequence ID" value="ABV34501.1"/>
    <property type="molecule type" value="Genomic_DNA"/>
</dbReference>
<dbReference type="PANTHER" id="PTHR31998">
    <property type="entry name" value="K(+)-INSENSITIVE PYROPHOSPHATE-ENERGIZED PROTON PUMP"/>
    <property type="match status" value="1"/>
</dbReference>
<evidence type="ECO:0000256" key="6">
    <source>
        <dbReference type="ARBA" id="ARBA00022989"/>
    </source>
</evidence>
<accession>A8F8L7</accession>
<keyword evidence="8 9" id="KW-0472">Membrane</keyword>